<evidence type="ECO:0000313" key="2">
    <source>
        <dbReference type="RefSeq" id="XP_022774344.1"/>
    </source>
</evidence>
<dbReference type="AlphaFoldDB" id="A0A6P6BB74"/>
<organism evidence="1 2">
    <name type="scientific">Durio zibethinus</name>
    <name type="common">Durian</name>
    <dbReference type="NCBI Taxonomy" id="66656"/>
    <lineage>
        <taxon>Eukaryota</taxon>
        <taxon>Viridiplantae</taxon>
        <taxon>Streptophyta</taxon>
        <taxon>Embryophyta</taxon>
        <taxon>Tracheophyta</taxon>
        <taxon>Spermatophyta</taxon>
        <taxon>Magnoliopsida</taxon>
        <taxon>eudicotyledons</taxon>
        <taxon>Gunneridae</taxon>
        <taxon>Pentapetalae</taxon>
        <taxon>rosids</taxon>
        <taxon>malvids</taxon>
        <taxon>Malvales</taxon>
        <taxon>Malvaceae</taxon>
        <taxon>Helicteroideae</taxon>
        <taxon>Durio</taxon>
    </lineage>
</organism>
<dbReference type="OrthoDB" id="1925587at2759"/>
<dbReference type="GeneID" id="111316601"/>
<keyword evidence="1" id="KW-1185">Reference proteome</keyword>
<sequence>MTCKGPIGGREKRKWINKPLQLYVVNLSWPYPNKQQFGSLIKTHFRFFKNPTNREKLAQTVSLLSGFRGESKPQTQTVPKSNEMPEPVPGMNGAVEVPLPKSVTVFEFGSVAATADKFTLAGFSLVFDELEPCRWEILPPNGSYTPQFRVVF</sequence>
<dbReference type="Proteomes" id="UP000515121">
    <property type="component" value="Unplaced"/>
</dbReference>
<dbReference type="RefSeq" id="XP_022774344.1">
    <property type="nucleotide sequence ID" value="XM_022918609.1"/>
</dbReference>
<gene>
    <name evidence="2" type="primary">LOC111316601</name>
</gene>
<name>A0A6P6BB74_DURZI</name>
<dbReference type="KEGG" id="dzi:111316601"/>
<accession>A0A6P6BB74</accession>
<proteinExistence type="predicted"/>
<evidence type="ECO:0000313" key="1">
    <source>
        <dbReference type="Proteomes" id="UP000515121"/>
    </source>
</evidence>
<reference evidence="2" key="1">
    <citation type="submission" date="2025-08" db="UniProtKB">
        <authorList>
            <consortium name="RefSeq"/>
        </authorList>
    </citation>
    <scope>IDENTIFICATION</scope>
    <source>
        <tissue evidence="2">Fruit stalk</tissue>
    </source>
</reference>
<protein>
    <submittedName>
        <fullName evidence="2">Uncharacterized protein LOC111316601</fullName>
    </submittedName>
</protein>